<feature type="compositionally biased region" description="Low complexity" evidence="1">
    <location>
        <begin position="41"/>
        <end position="57"/>
    </location>
</feature>
<protein>
    <submittedName>
        <fullName evidence="2">Uncharacterized protein</fullName>
    </submittedName>
</protein>
<evidence type="ECO:0000256" key="1">
    <source>
        <dbReference type="SAM" id="MobiDB-lite"/>
    </source>
</evidence>
<keyword evidence="3" id="KW-1185">Reference proteome</keyword>
<feature type="region of interest" description="Disordered" evidence="1">
    <location>
        <begin position="24"/>
        <end position="190"/>
    </location>
</feature>
<accession>G0MUC3</accession>
<dbReference type="HOGENOM" id="CLU_1267887_0_0_1"/>
<feature type="compositionally biased region" description="Low complexity" evidence="1">
    <location>
        <begin position="100"/>
        <end position="123"/>
    </location>
</feature>
<reference evidence="3" key="1">
    <citation type="submission" date="2011-07" db="EMBL/GenBank/DDBJ databases">
        <authorList>
            <consortium name="Caenorhabditis brenneri Sequencing and Analysis Consortium"/>
            <person name="Wilson R.K."/>
        </authorList>
    </citation>
    <scope>NUCLEOTIDE SEQUENCE [LARGE SCALE GENOMIC DNA]</scope>
    <source>
        <strain evidence="3">PB2801</strain>
    </source>
</reference>
<name>G0MUC3_CAEBE</name>
<dbReference type="EMBL" id="GL379812">
    <property type="protein sequence ID" value="EGT44214.1"/>
    <property type="molecule type" value="Genomic_DNA"/>
</dbReference>
<dbReference type="AlphaFoldDB" id="G0MUC3"/>
<feature type="compositionally biased region" description="Polar residues" evidence="1">
    <location>
        <begin position="133"/>
        <end position="143"/>
    </location>
</feature>
<gene>
    <name evidence="2" type="ORF">CAEBREN_01227</name>
</gene>
<evidence type="ECO:0000313" key="2">
    <source>
        <dbReference type="EMBL" id="EGT44214.1"/>
    </source>
</evidence>
<proteinExistence type="predicted"/>
<organism evidence="3">
    <name type="scientific">Caenorhabditis brenneri</name>
    <name type="common">Nematode worm</name>
    <dbReference type="NCBI Taxonomy" id="135651"/>
    <lineage>
        <taxon>Eukaryota</taxon>
        <taxon>Metazoa</taxon>
        <taxon>Ecdysozoa</taxon>
        <taxon>Nematoda</taxon>
        <taxon>Chromadorea</taxon>
        <taxon>Rhabditida</taxon>
        <taxon>Rhabditina</taxon>
        <taxon>Rhabditomorpha</taxon>
        <taxon>Rhabditoidea</taxon>
        <taxon>Rhabditidae</taxon>
        <taxon>Peloderinae</taxon>
        <taxon>Caenorhabditis</taxon>
    </lineage>
</organism>
<dbReference type="Proteomes" id="UP000008068">
    <property type="component" value="Unassembled WGS sequence"/>
</dbReference>
<dbReference type="InParanoid" id="G0MUC3"/>
<sequence length="218" mass="23740">MPPLQRMLQLLQQQQMMIHQEMEEQQMLKQQNRHRLEQTRQHQQQQQQRILGLGRGCAARDARGGRESNPPPNRSRSRSPQGALQSLPRLDAAGEDDASARAASPGTLPASTSTSLSRSTPSSDNFPVVSDPSDGNTSLTGQQEKMAGKPVKKGFNIESLLGRVEGESSSKRMKLGGSNSMEESGVSEEDLSMPLEDAVIPSDAQIEEENAPALDGRN</sequence>
<evidence type="ECO:0000313" key="3">
    <source>
        <dbReference type="Proteomes" id="UP000008068"/>
    </source>
</evidence>